<name>A0ABS3AL85_9PSED</name>
<evidence type="ECO:0000313" key="8">
    <source>
        <dbReference type="EMBL" id="MBN3967918.1"/>
    </source>
</evidence>
<protein>
    <submittedName>
        <fullName evidence="8">Chromate efflux transporter</fullName>
    </submittedName>
</protein>
<dbReference type="PANTHER" id="PTHR33567:SF3">
    <property type="entry name" value="CHROMATE ION TRANSPORTER (EUROFUNG)"/>
    <property type="match status" value="1"/>
</dbReference>
<feature type="transmembrane region" description="Helical" evidence="7">
    <location>
        <begin position="434"/>
        <end position="451"/>
    </location>
</feature>
<evidence type="ECO:0000256" key="4">
    <source>
        <dbReference type="ARBA" id="ARBA00022692"/>
    </source>
</evidence>
<dbReference type="InterPro" id="IPR003370">
    <property type="entry name" value="Chromate_transpt"/>
</dbReference>
<comment type="caution">
    <text evidence="8">The sequence shown here is derived from an EMBL/GenBank/DDBJ whole genome shotgun (WGS) entry which is preliminary data.</text>
</comment>
<feature type="transmembrane region" description="Helical" evidence="7">
    <location>
        <begin position="265"/>
        <end position="285"/>
    </location>
</feature>
<feature type="transmembrane region" description="Helical" evidence="7">
    <location>
        <begin position="411"/>
        <end position="428"/>
    </location>
</feature>
<evidence type="ECO:0000313" key="9">
    <source>
        <dbReference type="Proteomes" id="UP000772591"/>
    </source>
</evidence>
<feature type="transmembrane region" description="Helical" evidence="7">
    <location>
        <begin position="310"/>
        <end position="328"/>
    </location>
</feature>
<dbReference type="NCBIfam" id="TIGR00937">
    <property type="entry name" value="2A51"/>
    <property type="match status" value="1"/>
</dbReference>
<dbReference type="RefSeq" id="WP_205893744.1">
    <property type="nucleotide sequence ID" value="NZ_JADEVO010000038.1"/>
</dbReference>
<comment type="subcellular location">
    <subcellularLocation>
        <location evidence="1">Cell membrane</location>
        <topology evidence="1">Multi-pass membrane protein</topology>
    </subcellularLocation>
</comment>
<keyword evidence="6 7" id="KW-0472">Membrane</keyword>
<feature type="transmembrane region" description="Helical" evidence="7">
    <location>
        <begin position="337"/>
        <end position="362"/>
    </location>
</feature>
<evidence type="ECO:0000256" key="3">
    <source>
        <dbReference type="ARBA" id="ARBA00022475"/>
    </source>
</evidence>
<dbReference type="Proteomes" id="UP000772591">
    <property type="component" value="Unassembled WGS sequence"/>
</dbReference>
<keyword evidence="5 7" id="KW-1133">Transmembrane helix</keyword>
<dbReference type="EMBL" id="JADEVO010000038">
    <property type="protein sequence ID" value="MBN3967918.1"/>
    <property type="molecule type" value="Genomic_DNA"/>
</dbReference>
<feature type="transmembrane region" description="Helical" evidence="7">
    <location>
        <begin position="123"/>
        <end position="144"/>
    </location>
</feature>
<feature type="transmembrane region" description="Helical" evidence="7">
    <location>
        <begin position="382"/>
        <end position="404"/>
    </location>
</feature>
<reference evidence="8 9" key="1">
    <citation type="journal article" date="2021" name="Int. J. Syst. Evol. Microbiol.">
        <title>Pseudomonas piscium sp. nov., Pseudomonas pisciculturae sp. nov., Pseudomonas mucoides sp. nov. and Pseudomonas neuropathica sp. nov. isolated from rainbow trout.</title>
        <authorList>
            <person name="Duman M."/>
            <person name="Mulet M."/>
            <person name="Altun S."/>
            <person name="Saticioglu I.B."/>
            <person name="Gomila M."/>
            <person name="Lalucat J."/>
            <person name="Garcia-Valdes E."/>
        </authorList>
    </citation>
    <scope>NUCLEOTIDE SEQUENCE [LARGE SCALE GENOMIC DNA]</scope>
    <source>
        <strain evidence="8 9">LMG 28632</strain>
    </source>
</reference>
<feature type="transmembrane region" description="Helical" evidence="7">
    <location>
        <begin position="92"/>
        <end position="117"/>
    </location>
</feature>
<dbReference type="PIRSF" id="PIRSF004810">
    <property type="entry name" value="ChrA"/>
    <property type="match status" value="1"/>
</dbReference>
<keyword evidence="3" id="KW-1003">Cell membrane</keyword>
<gene>
    <name evidence="8" type="primary">chrA</name>
    <name evidence="8" type="ORF">IMW75_21895</name>
</gene>
<organism evidence="8 9">
    <name type="scientific">Pseudomonas gregormendelii</name>
    <dbReference type="NCBI Taxonomy" id="1628277"/>
    <lineage>
        <taxon>Bacteria</taxon>
        <taxon>Pseudomonadati</taxon>
        <taxon>Pseudomonadota</taxon>
        <taxon>Gammaproteobacteria</taxon>
        <taxon>Pseudomonadales</taxon>
        <taxon>Pseudomonadaceae</taxon>
        <taxon>Pseudomonas</taxon>
    </lineage>
</organism>
<evidence type="ECO:0000256" key="6">
    <source>
        <dbReference type="ARBA" id="ARBA00023136"/>
    </source>
</evidence>
<comment type="similarity">
    <text evidence="2">Belongs to the chromate ion transporter (CHR) (TC 2.A.51) family.</text>
</comment>
<dbReference type="Pfam" id="PF02417">
    <property type="entry name" value="Chromate_transp"/>
    <property type="match status" value="2"/>
</dbReference>
<evidence type="ECO:0000256" key="1">
    <source>
        <dbReference type="ARBA" id="ARBA00004651"/>
    </source>
</evidence>
<dbReference type="InterPro" id="IPR014047">
    <property type="entry name" value="Chr_Tranpt_l_chain"/>
</dbReference>
<evidence type="ECO:0000256" key="5">
    <source>
        <dbReference type="ARBA" id="ARBA00022989"/>
    </source>
</evidence>
<sequence length="452" mass="48532">MSRPPCSADEQAQASPRAVPLREAFGFWLKLGLIGFGGPAGQISIMHEELVERRRWISERRFLHALNYCMLLPGPEAQQLATYLGWLMHRTWGGVIAGALFVLPSLFILIALSWVYIAFGEVPVVVGVFYGIKPAVTAIVLQAAHRMGSRVLQNNWLWSIAGASFAAILLLNVPFPLIVLAAALIGYVGGRLAPGKFTVGTALAKGKSFGPALIDDDTPPPAHARFSSLKLLRLAFIGAILWTLPMGALTLLFGWHGTFTQMGWFFTKAALLTFGGAYAVLPYVYQGAVSHYGWLTPTQMIDGLALGETTPGPLIMVVAFVGFIGAYVQQVFGPDQAFLAGALAAALVTWFTFLPSFLFILAGGPLVESTHNQLKFTAPLTAITAAVVGVILNLAVFFGYHVLWPGGFSGGFDWVSLLLAVVAAIALLVFKRGVIEVLLACALAGVLVHWLR</sequence>
<evidence type="ECO:0000256" key="7">
    <source>
        <dbReference type="SAM" id="Phobius"/>
    </source>
</evidence>
<proteinExistence type="inferred from homology"/>
<feature type="transmembrane region" description="Helical" evidence="7">
    <location>
        <begin position="231"/>
        <end position="253"/>
    </location>
</feature>
<feature type="transmembrane region" description="Helical" evidence="7">
    <location>
        <begin position="156"/>
        <end position="189"/>
    </location>
</feature>
<keyword evidence="9" id="KW-1185">Reference proteome</keyword>
<keyword evidence="4 7" id="KW-0812">Transmembrane</keyword>
<dbReference type="PANTHER" id="PTHR33567">
    <property type="entry name" value="CHROMATE ION TRANSPORTER (EUROFUNG)"/>
    <property type="match status" value="1"/>
</dbReference>
<evidence type="ECO:0000256" key="2">
    <source>
        <dbReference type="ARBA" id="ARBA00005262"/>
    </source>
</evidence>
<accession>A0ABS3AL85</accession>